<protein>
    <recommendedName>
        <fullName evidence="4">Pyrrolo-quinoline quinone repeat domain-containing protein</fullName>
    </recommendedName>
</protein>
<keyword evidence="3" id="KW-0560">Oxidoreductase</keyword>
<name>A0A381S1U1_9ZZZZ</name>
<comment type="similarity">
    <text evidence="2">Belongs to the bacterial PQQ dehydrogenase family.</text>
</comment>
<dbReference type="AlphaFoldDB" id="A0A381S1U1"/>
<evidence type="ECO:0000256" key="2">
    <source>
        <dbReference type="ARBA" id="ARBA00008156"/>
    </source>
</evidence>
<proteinExistence type="inferred from homology"/>
<dbReference type="EMBL" id="UINC01002508">
    <property type="protein sequence ID" value="SUZ97414.1"/>
    <property type="molecule type" value="Genomic_DNA"/>
</dbReference>
<evidence type="ECO:0000256" key="3">
    <source>
        <dbReference type="ARBA" id="ARBA00023002"/>
    </source>
</evidence>
<dbReference type="InterPro" id="IPR002372">
    <property type="entry name" value="PQQ_rpt_dom"/>
</dbReference>
<dbReference type="GO" id="GO:0016491">
    <property type="term" value="F:oxidoreductase activity"/>
    <property type="evidence" value="ECO:0007669"/>
    <property type="project" value="UniProtKB-KW"/>
</dbReference>
<feature type="domain" description="Pyrrolo-quinoline quinone repeat" evidence="4">
    <location>
        <begin position="63"/>
        <end position="367"/>
    </location>
</feature>
<dbReference type="PANTHER" id="PTHR32303:SF20">
    <property type="entry name" value="QUINOPROTEIN ETHANOL DEHYDROGENASE"/>
    <property type="match status" value="1"/>
</dbReference>
<evidence type="ECO:0000256" key="1">
    <source>
        <dbReference type="ARBA" id="ARBA00001931"/>
    </source>
</evidence>
<sequence>MPLGGFHGCPVTLTLLLCALVAVPADAQRANRNHWPTEAAIGRDEGPVADQALRDAPSNPAEWLHYGGNYQSWRHSPIERLTPESVTDLKLAWMAQTGVPGQLEASPVVYDGILYLTSARNRLLALDAKTGELYWRYDHPLPDNLRLCCGPANRGVAIADDVVLMATLDAKLVALGRKTGVVAWETTIDDYAVGFSATSAPLVIGDIAVIGVGGGEYGVRGYFDGYDVTSGERRWRHYTIPAVGEPGAETWASESFLHGGGATWSTGSYDPDTDTLFWTTGNPSPDWNGDDRLGDNLYSDSVLAVDPSTGDRKWHFQFTPHDVWDYDGNSEIWLVDLEIDGRRVPTLAQANRNGYLYVIDRRNGEFLRATQYADQVNWGTVGPDGRATVNPDMMPAENPEVRVCPGLAGGNNAAYAGAFNPDLGLAFVPVIESCMLFRKAPAVLRPGIPFFGGSPIPVDANNGTAYGHLSAVDLATGDIRWQYRDP</sequence>
<dbReference type="InterPro" id="IPR018391">
    <property type="entry name" value="PQQ_b-propeller_rpt"/>
</dbReference>
<gene>
    <name evidence="5" type="ORF">METZ01_LOCUS50268</name>
</gene>
<dbReference type="Pfam" id="PF01011">
    <property type="entry name" value="PQQ"/>
    <property type="match status" value="1"/>
</dbReference>
<reference evidence="5" key="1">
    <citation type="submission" date="2018-05" db="EMBL/GenBank/DDBJ databases">
        <authorList>
            <person name="Lanie J.A."/>
            <person name="Ng W.-L."/>
            <person name="Kazmierczak K.M."/>
            <person name="Andrzejewski T.M."/>
            <person name="Davidsen T.M."/>
            <person name="Wayne K.J."/>
            <person name="Tettelin H."/>
            <person name="Glass J.I."/>
            <person name="Rusch D."/>
            <person name="Podicherti R."/>
            <person name="Tsui H.-C.T."/>
            <person name="Winkler M.E."/>
        </authorList>
    </citation>
    <scope>NUCLEOTIDE SEQUENCE</scope>
</reference>
<feature type="non-terminal residue" evidence="5">
    <location>
        <position position="486"/>
    </location>
</feature>
<evidence type="ECO:0000259" key="4">
    <source>
        <dbReference type="Pfam" id="PF01011"/>
    </source>
</evidence>
<dbReference type="Gene3D" id="2.140.10.10">
    <property type="entry name" value="Quinoprotein alcohol dehydrogenase-like superfamily"/>
    <property type="match status" value="1"/>
</dbReference>
<accession>A0A381S1U1</accession>
<dbReference type="SMART" id="SM00564">
    <property type="entry name" value="PQQ"/>
    <property type="match status" value="5"/>
</dbReference>
<comment type="cofactor">
    <cofactor evidence="1">
        <name>pyrroloquinoline quinone</name>
        <dbReference type="ChEBI" id="CHEBI:58442"/>
    </cofactor>
</comment>
<dbReference type="SUPFAM" id="SSF50998">
    <property type="entry name" value="Quinoprotein alcohol dehydrogenase-like"/>
    <property type="match status" value="1"/>
</dbReference>
<dbReference type="PANTHER" id="PTHR32303">
    <property type="entry name" value="QUINOPROTEIN ALCOHOL DEHYDROGENASE (CYTOCHROME C)"/>
    <property type="match status" value="1"/>
</dbReference>
<dbReference type="InterPro" id="IPR011047">
    <property type="entry name" value="Quinoprotein_ADH-like_sf"/>
</dbReference>
<evidence type="ECO:0000313" key="5">
    <source>
        <dbReference type="EMBL" id="SUZ97414.1"/>
    </source>
</evidence>
<organism evidence="5">
    <name type="scientific">marine metagenome</name>
    <dbReference type="NCBI Taxonomy" id="408172"/>
    <lineage>
        <taxon>unclassified sequences</taxon>
        <taxon>metagenomes</taxon>
        <taxon>ecological metagenomes</taxon>
    </lineage>
</organism>